<evidence type="ECO:0000313" key="2">
    <source>
        <dbReference type="Proteomes" id="UP000199600"/>
    </source>
</evidence>
<accession>A0A1A8XDF4</accession>
<evidence type="ECO:0000313" key="1">
    <source>
        <dbReference type="EMBL" id="SBT03239.1"/>
    </source>
</evidence>
<dbReference type="Proteomes" id="UP000199600">
    <property type="component" value="Unassembled WGS sequence"/>
</dbReference>
<name>A0A1A8XDF4_9RHOO</name>
<organism evidence="1 2">
    <name type="scientific">Candidatus Propionivibrio aalborgensis</name>
    <dbReference type="NCBI Taxonomy" id="1860101"/>
    <lineage>
        <taxon>Bacteria</taxon>
        <taxon>Pseudomonadati</taxon>
        <taxon>Pseudomonadota</taxon>
        <taxon>Betaproteobacteria</taxon>
        <taxon>Rhodocyclales</taxon>
        <taxon>Rhodocyclaceae</taxon>
        <taxon>Propionivibrio</taxon>
    </lineage>
</organism>
<reference evidence="1 2" key="1">
    <citation type="submission" date="2016-06" db="EMBL/GenBank/DDBJ databases">
        <authorList>
            <person name="Kjaerup R.B."/>
            <person name="Dalgaard T.S."/>
            <person name="Juul-Madsen H.R."/>
        </authorList>
    </citation>
    <scope>NUCLEOTIDE SEQUENCE [LARGE SCALE GENOMIC DNA]</scope>
    <source>
        <strain evidence="1">2</strain>
    </source>
</reference>
<proteinExistence type="predicted"/>
<dbReference type="AlphaFoldDB" id="A0A1A8XDF4"/>
<gene>
    <name evidence="1" type="ORF">PROAA_1000001</name>
</gene>
<dbReference type="EMBL" id="FLQY01000003">
    <property type="protein sequence ID" value="SBT03239.1"/>
    <property type="molecule type" value="Genomic_DNA"/>
</dbReference>
<keyword evidence="2" id="KW-1185">Reference proteome</keyword>
<sequence length="56" mass="5785">MVLSVPRLTVEPVAVVLVRPVQLLLLVLKVAQVKAATVVSATAQSVVPVVLAAQSL</sequence>
<protein>
    <submittedName>
        <fullName evidence="1">Uncharacterized protein</fullName>
    </submittedName>
</protein>